<dbReference type="PANTHER" id="PTHR24379:SF121">
    <property type="entry name" value="C2H2-TYPE DOMAIN-CONTAINING PROTEIN"/>
    <property type="match status" value="1"/>
</dbReference>
<evidence type="ECO:0000256" key="3">
    <source>
        <dbReference type="ARBA" id="ARBA00022771"/>
    </source>
</evidence>
<keyword evidence="2" id="KW-0677">Repeat</keyword>
<keyword evidence="1" id="KW-0479">Metal-binding</keyword>
<evidence type="ECO:0000256" key="4">
    <source>
        <dbReference type="ARBA" id="ARBA00022833"/>
    </source>
</evidence>
<keyword evidence="4" id="KW-0862">Zinc</keyword>
<feature type="domain" description="C2H2-type" evidence="7">
    <location>
        <begin position="213"/>
        <end position="240"/>
    </location>
</feature>
<dbReference type="PANTHER" id="PTHR24379">
    <property type="entry name" value="KRAB AND ZINC FINGER DOMAIN-CONTAINING"/>
    <property type="match status" value="1"/>
</dbReference>
<keyword evidence="3 5" id="KW-0863">Zinc-finger</keyword>
<name>A0A653D158_CALMS</name>
<keyword evidence="9" id="KW-1185">Reference proteome</keyword>
<evidence type="ECO:0000313" key="8">
    <source>
        <dbReference type="EMBL" id="VEN53278.1"/>
    </source>
</evidence>
<evidence type="ECO:0000256" key="5">
    <source>
        <dbReference type="PROSITE-ProRule" id="PRU00042"/>
    </source>
</evidence>
<proteinExistence type="predicted"/>
<reference evidence="8 9" key="1">
    <citation type="submission" date="2019-01" db="EMBL/GenBank/DDBJ databases">
        <authorList>
            <person name="Sayadi A."/>
        </authorList>
    </citation>
    <scope>NUCLEOTIDE SEQUENCE [LARGE SCALE GENOMIC DNA]</scope>
</reference>
<evidence type="ECO:0000256" key="1">
    <source>
        <dbReference type="ARBA" id="ARBA00022723"/>
    </source>
</evidence>
<dbReference type="SMART" id="SM00355">
    <property type="entry name" value="ZnF_C2H2"/>
    <property type="match status" value="11"/>
</dbReference>
<dbReference type="Gene3D" id="3.30.160.60">
    <property type="entry name" value="Classic Zinc Finger"/>
    <property type="match status" value="2"/>
</dbReference>
<dbReference type="GO" id="GO:0008270">
    <property type="term" value="F:zinc ion binding"/>
    <property type="evidence" value="ECO:0007669"/>
    <property type="project" value="UniProtKB-KW"/>
</dbReference>
<sequence length="1012" mass="115551">MLAVETLRKTVEHDSAFEESETTRVCPICLAGTRGTDNFVRHLVDVHCLLTERIQSIKKKKKLVVPIYRCDFCYYITLSEPDYSEHYKNHITFKCTKCSFESTKMFFVDDHTEDTYTCNKCDFKAHHWLLMKKHTMQHKDEHFPIIYCTLCQFTTRRAVSLNKHNVIHQTSLMECYICQLKTKDLTLLQKHFIRCHDIMLEFKFVRVEEDDLHKCKFCECRFKHPIYLRKHQVIHTEKGQDFKCSQCISPKTGNQSKDTCKKCPYCAYRSFDMGVLMHHLGLKHEKVLEDECYRFEKSSVIEKPDEGRARITDKPETTISDVKIDKHLGLSNDISTDITKPDRVKKRKRSLVLPRRKNSKADKASANIVQTNETSVVLNDISTDITKPDRVKQRKRSLSPPRRNNTKADEASANIIQTDKTSVVLNDISTVITKPEQVKERNRSLAETIGKNFENIHRNGGSFSLAEKKKSSVDTEQLLKIATGTAKHNRNDTEARRAVLYYQVQGPPQIIEKIDDILRKNTKIVNTKHTTSSAAYVGVIPTEDNGNTYQDRSEKTVERTEKTQEISGSNEVLRNAHSFNQNITLDAEGSKEEEQVSFENALDQTVQVNNDIIQGTKSIKDLLDDTIIILEDKDNHQCSESPLKTNLADLPDSYSRNLCSYQCKSRQFSSKLMVNQHGHNGLTDVIDLTDDDYEPKTTKITVLEQVEQIQPSVSFSCYRCLHTSANADDLTQHVLACHDYQETLADVNEEGQMISESRESTLPKISLCCPICFYSSENKDEVSEHIAGAHEPQEIVNAEAEGENNAFDIDNVQCPDSHAPNLMDEHITANNNSPEVEINPEEDTNSKESRDPNISPCDGEDDMHDLPNKEVMENEAKTRVESESVNDIQAIETEGSENISICCKVCPFTTKLGWTNLLRHTTLEHPHYKNNSLKIDWYCPVCDYTSHSEDTVNEHLATKHNLESFQRTDSQDLSWTILNGTVQNATTQRIRKLASNSTYFKASEGSMGLFGL</sequence>
<evidence type="ECO:0000256" key="6">
    <source>
        <dbReference type="SAM" id="MobiDB-lite"/>
    </source>
</evidence>
<evidence type="ECO:0000313" key="9">
    <source>
        <dbReference type="Proteomes" id="UP000410492"/>
    </source>
</evidence>
<dbReference type="PROSITE" id="PS50157">
    <property type="entry name" value="ZINC_FINGER_C2H2_2"/>
    <property type="match status" value="1"/>
</dbReference>
<dbReference type="Proteomes" id="UP000410492">
    <property type="component" value="Unassembled WGS sequence"/>
</dbReference>
<dbReference type="PROSITE" id="PS00028">
    <property type="entry name" value="ZINC_FINGER_C2H2_1"/>
    <property type="match status" value="1"/>
</dbReference>
<evidence type="ECO:0000259" key="7">
    <source>
        <dbReference type="PROSITE" id="PS50157"/>
    </source>
</evidence>
<evidence type="ECO:0000256" key="2">
    <source>
        <dbReference type="ARBA" id="ARBA00022737"/>
    </source>
</evidence>
<feature type="region of interest" description="Disordered" evidence="6">
    <location>
        <begin position="816"/>
        <end position="867"/>
    </location>
</feature>
<dbReference type="InterPro" id="IPR013087">
    <property type="entry name" value="Znf_C2H2_type"/>
</dbReference>
<accession>A0A653D158</accession>
<dbReference type="AlphaFoldDB" id="A0A653D158"/>
<protein>
    <recommendedName>
        <fullName evidence="7">C2H2-type domain-containing protein</fullName>
    </recommendedName>
</protein>
<gene>
    <name evidence="8" type="ORF">CALMAC_LOCUS13130</name>
</gene>
<dbReference type="EMBL" id="CAACVG010009440">
    <property type="protein sequence ID" value="VEN53278.1"/>
    <property type="molecule type" value="Genomic_DNA"/>
</dbReference>
<organism evidence="8 9">
    <name type="scientific">Callosobruchus maculatus</name>
    <name type="common">Southern cowpea weevil</name>
    <name type="synonym">Pulse bruchid</name>
    <dbReference type="NCBI Taxonomy" id="64391"/>
    <lineage>
        <taxon>Eukaryota</taxon>
        <taxon>Metazoa</taxon>
        <taxon>Ecdysozoa</taxon>
        <taxon>Arthropoda</taxon>
        <taxon>Hexapoda</taxon>
        <taxon>Insecta</taxon>
        <taxon>Pterygota</taxon>
        <taxon>Neoptera</taxon>
        <taxon>Endopterygota</taxon>
        <taxon>Coleoptera</taxon>
        <taxon>Polyphaga</taxon>
        <taxon>Cucujiformia</taxon>
        <taxon>Chrysomeloidea</taxon>
        <taxon>Chrysomelidae</taxon>
        <taxon>Bruchinae</taxon>
        <taxon>Bruchini</taxon>
        <taxon>Callosobruchus</taxon>
    </lineage>
</organism>
<feature type="region of interest" description="Disordered" evidence="6">
    <location>
        <begin position="387"/>
        <end position="410"/>
    </location>
</feature>